<dbReference type="GO" id="GO:0005634">
    <property type="term" value="C:nucleus"/>
    <property type="evidence" value="ECO:0007669"/>
    <property type="project" value="UniProtKB-SubCell"/>
</dbReference>
<reference evidence="7" key="2">
    <citation type="journal article" date="2024" name="Plant">
        <title>Genomic evolution and insights into agronomic trait innovations of Sesamum species.</title>
        <authorList>
            <person name="Miao H."/>
            <person name="Wang L."/>
            <person name="Qu L."/>
            <person name="Liu H."/>
            <person name="Sun Y."/>
            <person name="Le M."/>
            <person name="Wang Q."/>
            <person name="Wei S."/>
            <person name="Zheng Y."/>
            <person name="Lin W."/>
            <person name="Duan Y."/>
            <person name="Cao H."/>
            <person name="Xiong S."/>
            <person name="Wang X."/>
            <person name="Wei L."/>
            <person name="Li C."/>
            <person name="Ma Q."/>
            <person name="Ju M."/>
            <person name="Zhao R."/>
            <person name="Li G."/>
            <person name="Mu C."/>
            <person name="Tian Q."/>
            <person name="Mei H."/>
            <person name="Zhang T."/>
            <person name="Gao T."/>
            <person name="Zhang H."/>
        </authorList>
    </citation>
    <scope>NUCLEOTIDE SEQUENCE</scope>
    <source>
        <strain evidence="7">3651</strain>
    </source>
</reference>
<evidence type="ECO:0000313" key="8">
    <source>
        <dbReference type="Proteomes" id="UP001293254"/>
    </source>
</evidence>
<sequence>MENYVKGGKSFGIFKVFFAGSCCNLNVAANCGSPNKEKVEKETSRKRILQRELGFEIEFCSLGEGKMGSRLQQVLRSLCLNTGWKYAVFWKLRHRARMMFTWEDAYYDSSQYPDKMWFNATACSMNEGPYSHDPLGLAVAKMSYQVYSLGEGVVGQVAVSGKHSWIFSDQIVVDSSSSSELCGGWQTQFSAGIKTIAVVAVIPHGVVQLGSLHKIAEDLKLIDHIRNVFVELQDSLVGCIPSSIISNKENSCLSDTCTRISDPAVHDCVARFKGSFHEDEESLWSQLFPPLGESGNHSHNSPKLGSLSNRTLRMKMHEGRTIPGNEISLPSSSENILTRQPRQEEMESLDSTKYVGEMNDFRDLGKRPDIMCTTYAKNDRTDKSDLCNATLPADGSQTVPSNLPLEMVDSPAFQDKGDIHVLEFPNLQLHQDFENLELPAKSDRVDMRISPFSFCAGYELYEALGPSFQKKNDCAWEAGKAGSEMAIEISEGMGSCSLLMENSDMHLLDAVVAKVSHKGGTISSAGYSFERDTSSSLNSMTRGVESLKGCSSTSSSRGSEHLERPREAVKINKKRARPGESCRPRPRDRQLIQDRIKELRDLVPNGSKCSIDSLLERTIKHMLFLQSVTKHAEKLHKCSASKLLDKDTGMRRFSSCEQGSSWAVEVGNNQKVCPIIVENISMNGQMLVEMLCEECSQFLEIAETIRSLGLTILKGVSEAYGNKTWMCFVVEAQNNRSMHRMDVLWSLMQLLQPKTSA</sequence>
<dbReference type="GO" id="GO:0003700">
    <property type="term" value="F:DNA-binding transcription factor activity"/>
    <property type="evidence" value="ECO:0007669"/>
    <property type="project" value="InterPro"/>
</dbReference>
<feature type="region of interest" description="Disordered" evidence="5">
    <location>
        <begin position="540"/>
        <end position="586"/>
    </location>
</feature>
<dbReference type="GO" id="GO:0046983">
    <property type="term" value="F:protein dimerization activity"/>
    <property type="evidence" value="ECO:0007669"/>
    <property type="project" value="InterPro"/>
</dbReference>
<dbReference type="Pfam" id="PF14215">
    <property type="entry name" value="bHLH-MYC_N"/>
    <property type="match status" value="1"/>
</dbReference>
<dbReference type="PANTHER" id="PTHR46196">
    <property type="entry name" value="TRANSCRIPTION FACTOR BHLH155-LIKE ISOFORM X1-RELATED"/>
    <property type="match status" value="1"/>
</dbReference>
<dbReference type="InterPro" id="IPR036638">
    <property type="entry name" value="HLH_DNA-bd_sf"/>
</dbReference>
<evidence type="ECO:0000256" key="2">
    <source>
        <dbReference type="ARBA" id="ARBA00023015"/>
    </source>
</evidence>
<feature type="compositionally biased region" description="Basic and acidic residues" evidence="5">
    <location>
        <begin position="577"/>
        <end position="586"/>
    </location>
</feature>
<dbReference type="EMBL" id="JACGWO010000009">
    <property type="protein sequence ID" value="KAK4418378.1"/>
    <property type="molecule type" value="Genomic_DNA"/>
</dbReference>
<protein>
    <submittedName>
        <fullName evidence="7">Transcription factor</fullName>
    </submittedName>
</protein>
<proteinExistence type="predicted"/>
<dbReference type="PANTHER" id="PTHR46196:SF1">
    <property type="entry name" value="TRANSCRIPTION FACTOR EMB1444-RELATED"/>
    <property type="match status" value="1"/>
</dbReference>
<feature type="compositionally biased region" description="Low complexity" evidence="5">
    <location>
        <begin position="546"/>
        <end position="557"/>
    </location>
</feature>
<dbReference type="InterPro" id="IPR025610">
    <property type="entry name" value="MYC/MYB_N"/>
</dbReference>
<dbReference type="SUPFAM" id="SSF47459">
    <property type="entry name" value="HLH, helix-loop-helix DNA-binding domain"/>
    <property type="match status" value="1"/>
</dbReference>
<reference evidence="7" key="1">
    <citation type="submission" date="2020-06" db="EMBL/GenBank/DDBJ databases">
        <authorList>
            <person name="Li T."/>
            <person name="Hu X."/>
            <person name="Zhang T."/>
            <person name="Song X."/>
            <person name="Zhang H."/>
            <person name="Dai N."/>
            <person name="Sheng W."/>
            <person name="Hou X."/>
            <person name="Wei L."/>
        </authorList>
    </citation>
    <scope>NUCLEOTIDE SEQUENCE</scope>
    <source>
        <strain evidence="7">3651</strain>
        <tissue evidence="7">Leaf</tissue>
    </source>
</reference>
<keyword evidence="4" id="KW-0539">Nucleus</keyword>
<dbReference type="InterPro" id="IPR011598">
    <property type="entry name" value="bHLH_dom"/>
</dbReference>
<dbReference type="Pfam" id="PF23176">
    <property type="entry name" value="bHLH_LHW"/>
    <property type="match status" value="1"/>
</dbReference>
<dbReference type="AlphaFoldDB" id="A0AAE1XVM3"/>
<comment type="subcellular location">
    <subcellularLocation>
        <location evidence="1">Nucleus</location>
    </subcellularLocation>
</comment>
<dbReference type="PROSITE" id="PS50888">
    <property type="entry name" value="BHLH"/>
    <property type="match status" value="1"/>
</dbReference>
<feature type="domain" description="BHLH" evidence="6">
    <location>
        <begin position="576"/>
        <end position="625"/>
    </location>
</feature>
<dbReference type="Proteomes" id="UP001293254">
    <property type="component" value="Unassembled WGS sequence"/>
</dbReference>
<evidence type="ECO:0000313" key="7">
    <source>
        <dbReference type="EMBL" id="KAK4418378.1"/>
    </source>
</evidence>
<evidence type="ECO:0000256" key="3">
    <source>
        <dbReference type="ARBA" id="ARBA00023163"/>
    </source>
</evidence>
<evidence type="ECO:0000256" key="4">
    <source>
        <dbReference type="ARBA" id="ARBA00023242"/>
    </source>
</evidence>
<evidence type="ECO:0000256" key="1">
    <source>
        <dbReference type="ARBA" id="ARBA00004123"/>
    </source>
</evidence>
<keyword evidence="8" id="KW-1185">Reference proteome</keyword>
<keyword evidence="3" id="KW-0804">Transcription</keyword>
<organism evidence="7 8">
    <name type="scientific">Sesamum alatum</name>
    <dbReference type="NCBI Taxonomy" id="300844"/>
    <lineage>
        <taxon>Eukaryota</taxon>
        <taxon>Viridiplantae</taxon>
        <taxon>Streptophyta</taxon>
        <taxon>Embryophyta</taxon>
        <taxon>Tracheophyta</taxon>
        <taxon>Spermatophyta</taxon>
        <taxon>Magnoliopsida</taxon>
        <taxon>eudicotyledons</taxon>
        <taxon>Gunneridae</taxon>
        <taxon>Pentapetalae</taxon>
        <taxon>asterids</taxon>
        <taxon>lamiids</taxon>
        <taxon>Lamiales</taxon>
        <taxon>Pedaliaceae</taxon>
        <taxon>Sesamum</taxon>
    </lineage>
</organism>
<evidence type="ECO:0000256" key="5">
    <source>
        <dbReference type="SAM" id="MobiDB-lite"/>
    </source>
</evidence>
<comment type="caution">
    <text evidence="7">The sequence shown here is derived from an EMBL/GenBank/DDBJ whole genome shotgun (WGS) entry which is preliminary data.</text>
</comment>
<feature type="compositionally biased region" description="Basic and acidic residues" evidence="5">
    <location>
        <begin position="558"/>
        <end position="570"/>
    </location>
</feature>
<accession>A0AAE1XVM3</accession>
<evidence type="ECO:0000259" key="6">
    <source>
        <dbReference type="PROSITE" id="PS50888"/>
    </source>
</evidence>
<gene>
    <name evidence="7" type="ORF">Salat_2250500</name>
</gene>
<dbReference type="InterPro" id="IPR043561">
    <property type="entry name" value="LHW-like"/>
</dbReference>
<name>A0AAE1XVM3_9LAMI</name>
<keyword evidence="2" id="KW-0805">Transcription regulation</keyword>